<evidence type="ECO:0000259" key="1">
    <source>
        <dbReference type="Pfam" id="PF00557"/>
    </source>
</evidence>
<dbReference type="InterPro" id="IPR036005">
    <property type="entry name" value="Creatinase/aminopeptidase-like"/>
</dbReference>
<dbReference type="EMBL" id="CAFABK010000019">
    <property type="protein sequence ID" value="CAB4827522.1"/>
    <property type="molecule type" value="Genomic_DNA"/>
</dbReference>
<protein>
    <submittedName>
        <fullName evidence="2">Unannotated protein</fullName>
    </submittedName>
</protein>
<dbReference type="Gene3D" id="3.40.350.10">
    <property type="entry name" value="Creatinase/prolidase N-terminal domain"/>
    <property type="match status" value="1"/>
</dbReference>
<dbReference type="InterPro" id="IPR029149">
    <property type="entry name" value="Creatin/AminoP/Spt16_N"/>
</dbReference>
<name>A0A6J7A3X5_9ZZZZ</name>
<accession>A0A6J7A3X5</accession>
<dbReference type="Pfam" id="PF00557">
    <property type="entry name" value="Peptidase_M24"/>
    <property type="match status" value="1"/>
</dbReference>
<dbReference type="CDD" id="cd01066">
    <property type="entry name" value="APP_MetAP"/>
    <property type="match status" value="1"/>
</dbReference>
<gene>
    <name evidence="2" type="ORF">UFOPK3204_00609</name>
</gene>
<dbReference type="InterPro" id="IPR050659">
    <property type="entry name" value="Peptidase_M24B"/>
</dbReference>
<dbReference type="SUPFAM" id="SSF55920">
    <property type="entry name" value="Creatinase/aminopeptidase"/>
    <property type="match status" value="1"/>
</dbReference>
<sequence length="419" mass="46785">MVDRREFAQTSIPAPGIQAVDWEERVDFNRLRDYRLARTREALANSDLGAILVFESNNIRYMTSTHIGTWAYNKLERWALLTRNGHPWIWDFGSAAKNHRLYSPWLRSEQSRGGNVGLFGAIAPNSGLPKEAAAEIASILREEGVADMPLGVDMIELSVLGELQDQGIKVVDGQQTMLEAREIKSRDEIILLNQAAAMVDGVYQLIYENLKPGVRESDIVALATSKLYSMGSEQVEAINSIAGERCSPHPHVFSDRYIRPGDQAYFDIIHAFNGYRTCYYRTFAVGRATQAHRDAYKKARELIDVAIDMVRPGINTADIAKLWPKAEDFGFSSEMEAFGLQFGHGIGLGLHERPVISRLNSLTTPVEIKEGMVFALETYWPASDGHSAARIEEELVVTASGCEIMTLFPAEELVITNPY</sequence>
<dbReference type="PANTHER" id="PTHR46112">
    <property type="entry name" value="AMINOPEPTIDASE"/>
    <property type="match status" value="1"/>
</dbReference>
<proteinExistence type="predicted"/>
<dbReference type="AlphaFoldDB" id="A0A6J7A3X5"/>
<reference evidence="2" key="1">
    <citation type="submission" date="2020-05" db="EMBL/GenBank/DDBJ databases">
        <authorList>
            <person name="Chiriac C."/>
            <person name="Salcher M."/>
            <person name="Ghai R."/>
            <person name="Kavagutti S V."/>
        </authorList>
    </citation>
    <scope>NUCLEOTIDE SEQUENCE</scope>
</reference>
<organism evidence="2">
    <name type="scientific">freshwater metagenome</name>
    <dbReference type="NCBI Taxonomy" id="449393"/>
    <lineage>
        <taxon>unclassified sequences</taxon>
        <taxon>metagenomes</taxon>
        <taxon>ecological metagenomes</taxon>
    </lineage>
</organism>
<dbReference type="Gene3D" id="3.90.230.10">
    <property type="entry name" value="Creatinase/methionine aminopeptidase superfamily"/>
    <property type="match status" value="1"/>
</dbReference>
<evidence type="ECO:0000313" key="2">
    <source>
        <dbReference type="EMBL" id="CAB4827522.1"/>
    </source>
</evidence>
<feature type="domain" description="Peptidase M24" evidence="1">
    <location>
        <begin position="192"/>
        <end position="399"/>
    </location>
</feature>
<dbReference type="InterPro" id="IPR000994">
    <property type="entry name" value="Pept_M24"/>
</dbReference>
<dbReference type="PANTHER" id="PTHR46112:SF2">
    <property type="entry name" value="XAA-PRO AMINOPEPTIDASE P-RELATED"/>
    <property type="match status" value="1"/>
</dbReference>
<dbReference type="SUPFAM" id="SSF53092">
    <property type="entry name" value="Creatinase/prolidase N-terminal domain"/>
    <property type="match status" value="1"/>
</dbReference>